<dbReference type="Proteomes" id="UP000183658">
    <property type="component" value="Unassembled WGS sequence"/>
</dbReference>
<dbReference type="EMBL" id="FOFZ01000013">
    <property type="protein sequence ID" value="SER47950.1"/>
    <property type="molecule type" value="Genomic_DNA"/>
</dbReference>
<dbReference type="GO" id="GO:0005886">
    <property type="term" value="C:plasma membrane"/>
    <property type="evidence" value="ECO:0007669"/>
    <property type="project" value="TreeGrafter"/>
</dbReference>
<dbReference type="PANTHER" id="PTHR32309">
    <property type="entry name" value="TYROSINE-PROTEIN KINASE"/>
    <property type="match status" value="1"/>
</dbReference>
<evidence type="ECO:0000313" key="2">
    <source>
        <dbReference type="Proteomes" id="UP000183658"/>
    </source>
</evidence>
<dbReference type="Gene3D" id="3.40.50.300">
    <property type="entry name" value="P-loop containing nucleotide triphosphate hydrolases"/>
    <property type="match status" value="1"/>
</dbReference>
<evidence type="ECO:0000313" key="1">
    <source>
        <dbReference type="EMBL" id="SER47950.1"/>
    </source>
</evidence>
<gene>
    <name evidence="1" type="ORF">SAMN05444355_11359</name>
</gene>
<accession>A0A1H9PIN9</accession>
<dbReference type="AlphaFoldDB" id="A0A1H9PIN9"/>
<sequence>MDALFNELKSHYDYIIVDTAPVSLVTDTMLVAKHADCFIYVARANFLEKRMLDIANTLYKEGKLPNMCMLLNDTDSTKGYGYGYGYGHSLKQEPWYKKVFKM</sequence>
<dbReference type="InterPro" id="IPR027417">
    <property type="entry name" value="P-loop_NTPase"/>
</dbReference>
<dbReference type="GO" id="GO:0004713">
    <property type="term" value="F:protein tyrosine kinase activity"/>
    <property type="evidence" value="ECO:0007669"/>
    <property type="project" value="TreeGrafter"/>
</dbReference>
<keyword evidence="2" id="KW-1185">Reference proteome</keyword>
<dbReference type="SUPFAM" id="SSF52540">
    <property type="entry name" value="P-loop containing nucleoside triphosphate hydrolases"/>
    <property type="match status" value="1"/>
</dbReference>
<protein>
    <recommendedName>
        <fullName evidence="3">Tyrosine-protein kinase Wzc</fullName>
    </recommendedName>
</protein>
<organism evidence="1 2">
    <name type="scientific">Flavobacterium frigoris</name>
    <dbReference type="NCBI Taxonomy" id="229204"/>
    <lineage>
        <taxon>Bacteria</taxon>
        <taxon>Pseudomonadati</taxon>
        <taxon>Bacteroidota</taxon>
        <taxon>Flavobacteriia</taxon>
        <taxon>Flavobacteriales</taxon>
        <taxon>Flavobacteriaceae</taxon>
        <taxon>Flavobacterium</taxon>
    </lineage>
</organism>
<dbReference type="InterPro" id="IPR050445">
    <property type="entry name" value="Bact_polysacc_biosynth/exp"/>
</dbReference>
<name>A0A1H9PIN9_FLAFI</name>
<reference evidence="2" key="1">
    <citation type="submission" date="2016-10" db="EMBL/GenBank/DDBJ databases">
        <authorList>
            <person name="Varghese N."/>
            <person name="Submissions S."/>
        </authorList>
    </citation>
    <scope>NUCLEOTIDE SEQUENCE [LARGE SCALE GENOMIC DNA]</scope>
    <source>
        <strain evidence="2">DSM 15719</strain>
    </source>
</reference>
<proteinExistence type="predicted"/>
<evidence type="ECO:0008006" key="3">
    <source>
        <dbReference type="Google" id="ProtNLM"/>
    </source>
</evidence>
<dbReference type="PANTHER" id="PTHR32309:SF13">
    <property type="entry name" value="FERRIC ENTEROBACTIN TRANSPORT PROTEIN FEPE"/>
    <property type="match status" value="1"/>
</dbReference>